<feature type="transmembrane region" description="Helical" evidence="1">
    <location>
        <begin position="24"/>
        <end position="49"/>
    </location>
</feature>
<dbReference type="InterPro" id="IPR025565">
    <property type="entry name" value="DUF4328"/>
</dbReference>
<feature type="domain" description="DUF4328" evidence="2">
    <location>
        <begin position="58"/>
        <end position="210"/>
    </location>
</feature>
<keyword evidence="1" id="KW-0812">Transmembrane</keyword>
<name>A0ABW4IDW2_9SPHI</name>
<feature type="transmembrane region" description="Helical" evidence="1">
    <location>
        <begin position="189"/>
        <end position="209"/>
    </location>
</feature>
<gene>
    <name evidence="3" type="ORF">ACFSAH_09705</name>
</gene>
<dbReference type="EMBL" id="JBHUDG010000015">
    <property type="protein sequence ID" value="MFD1630154.1"/>
    <property type="molecule type" value="Genomic_DNA"/>
</dbReference>
<feature type="transmembrane region" description="Helical" evidence="1">
    <location>
        <begin position="70"/>
        <end position="91"/>
    </location>
</feature>
<keyword evidence="1" id="KW-0472">Membrane</keyword>
<accession>A0ABW4IDW2</accession>
<keyword evidence="4" id="KW-1185">Reference proteome</keyword>
<feature type="transmembrane region" description="Helical" evidence="1">
    <location>
        <begin position="150"/>
        <end position="169"/>
    </location>
</feature>
<dbReference type="RefSeq" id="WP_379662531.1">
    <property type="nucleotide sequence ID" value="NZ_JBHUDG010000015.1"/>
</dbReference>
<evidence type="ECO:0000313" key="3">
    <source>
        <dbReference type="EMBL" id="MFD1630154.1"/>
    </source>
</evidence>
<protein>
    <submittedName>
        <fullName evidence="3">DUF4328 domain-containing protein</fullName>
    </submittedName>
</protein>
<reference evidence="4" key="1">
    <citation type="journal article" date="2019" name="Int. J. Syst. Evol. Microbiol.">
        <title>The Global Catalogue of Microorganisms (GCM) 10K type strain sequencing project: providing services to taxonomists for standard genome sequencing and annotation.</title>
        <authorList>
            <consortium name="The Broad Institute Genomics Platform"/>
            <consortium name="The Broad Institute Genome Sequencing Center for Infectious Disease"/>
            <person name="Wu L."/>
            <person name="Ma J."/>
        </authorList>
    </citation>
    <scope>NUCLEOTIDE SEQUENCE [LARGE SCALE GENOMIC DNA]</scope>
    <source>
        <strain evidence="4">CCUG 53762</strain>
    </source>
</reference>
<dbReference type="Pfam" id="PF14219">
    <property type="entry name" value="DUF4328"/>
    <property type="match status" value="1"/>
</dbReference>
<feature type="transmembrane region" description="Helical" evidence="1">
    <location>
        <begin position="111"/>
        <end position="129"/>
    </location>
</feature>
<comment type="caution">
    <text evidence="3">The sequence shown here is derived from an EMBL/GenBank/DDBJ whole genome shotgun (WGS) entry which is preliminary data.</text>
</comment>
<dbReference type="Proteomes" id="UP001597118">
    <property type="component" value="Unassembled WGS sequence"/>
</dbReference>
<evidence type="ECO:0000256" key="1">
    <source>
        <dbReference type="SAM" id="Phobius"/>
    </source>
</evidence>
<keyword evidence="1" id="KW-1133">Transmembrane helix</keyword>
<proteinExistence type="predicted"/>
<sequence length="226" mass="26659">METSAITNIEPVYLRPNRQRANELILSFTALFISSIFCLGSNIMEYYFMDKAVILGVDMIEAEANDTRQQIVNGINLIIYVVTVVLFIRWFRRAYYNLRELGVNTKYGDNMAVAAWFIPFLNFIRPFEIMKEIWQNTQSETIGKDHIEKTPLLVIWWVLWLICGILGQISFRYNATTIEEFIRLNKLNIFSDAITLITIIIIMTLIYRLRRMEDELTSSRENFYHQ</sequence>
<evidence type="ECO:0000313" key="4">
    <source>
        <dbReference type="Proteomes" id="UP001597118"/>
    </source>
</evidence>
<organism evidence="3 4">
    <name type="scientific">Pseudopedobacter beijingensis</name>
    <dbReference type="NCBI Taxonomy" id="1207056"/>
    <lineage>
        <taxon>Bacteria</taxon>
        <taxon>Pseudomonadati</taxon>
        <taxon>Bacteroidota</taxon>
        <taxon>Sphingobacteriia</taxon>
        <taxon>Sphingobacteriales</taxon>
        <taxon>Sphingobacteriaceae</taxon>
        <taxon>Pseudopedobacter</taxon>
    </lineage>
</organism>
<evidence type="ECO:0000259" key="2">
    <source>
        <dbReference type="Pfam" id="PF14219"/>
    </source>
</evidence>